<dbReference type="GO" id="GO:0016125">
    <property type="term" value="P:sterol metabolic process"/>
    <property type="evidence" value="ECO:0007669"/>
    <property type="project" value="TreeGrafter"/>
</dbReference>
<dbReference type="GO" id="GO:0016132">
    <property type="term" value="P:brassinosteroid biosynthetic process"/>
    <property type="evidence" value="ECO:0007669"/>
    <property type="project" value="TreeGrafter"/>
</dbReference>
<dbReference type="PRINTS" id="PR00385">
    <property type="entry name" value="P450"/>
</dbReference>
<feature type="binding site" description="axial binding residue" evidence="7">
    <location>
        <position position="453"/>
    </location>
    <ligand>
        <name>heme</name>
        <dbReference type="ChEBI" id="CHEBI:30413"/>
    </ligand>
    <ligandPart>
        <name>Fe</name>
        <dbReference type="ChEBI" id="CHEBI:18248"/>
    </ligandPart>
</feature>
<dbReference type="PROSITE" id="PS00086">
    <property type="entry name" value="CYTOCHROME_P450"/>
    <property type="match status" value="1"/>
</dbReference>
<dbReference type="InterPro" id="IPR002401">
    <property type="entry name" value="Cyt_P450_E_grp-I"/>
</dbReference>
<comment type="subcellular location">
    <subcellularLocation>
        <location evidence="1">Membrane</location>
        <topology evidence="1">Single-pass membrane protein</topology>
    </subcellularLocation>
</comment>
<evidence type="ECO:0000256" key="9">
    <source>
        <dbReference type="SAM" id="Phobius"/>
    </source>
</evidence>
<keyword evidence="7 8" id="KW-0349">Heme</keyword>
<accession>A0A5B6YW95</accession>
<evidence type="ECO:0000313" key="10">
    <source>
        <dbReference type="EMBL" id="MPA36134.1"/>
    </source>
</evidence>
<dbReference type="GO" id="GO:0051777">
    <property type="term" value="F:ent-kaurenoic acid monooxygenase activity"/>
    <property type="evidence" value="ECO:0007669"/>
    <property type="project" value="TreeGrafter"/>
</dbReference>
<keyword evidence="9" id="KW-0472">Membrane</keyword>
<keyword evidence="8" id="KW-0503">Monooxygenase</keyword>
<organism evidence="10">
    <name type="scientific">Davidia involucrata</name>
    <name type="common">Dove tree</name>
    <dbReference type="NCBI Taxonomy" id="16924"/>
    <lineage>
        <taxon>Eukaryota</taxon>
        <taxon>Viridiplantae</taxon>
        <taxon>Streptophyta</taxon>
        <taxon>Embryophyta</taxon>
        <taxon>Tracheophyta</taxon>
        <taxon>Spermatophyta</taxon>
        <taxon>Magnoliopsida</taxon>
        <taxon>eudicotyledons</taxon>
        <taxon>Gunneridae</taxon>
        <taxon>Pentapetalae</taxon>
        <taxon>asterids</taxon>
        <taxon>Cornales</taxon>
        <taxon>Nyssaceae</taxon>
        <taxon>Davidia</taxon>
    </lineage>
</organism>
<dbReference type="InterPro" id="IPR036396">
    <property type="entry name" value="Cyt_P450_sf"/>
</dbReference>
<dbReference type="Gene3D" id="1.10.630.10">
    <property type="entry name" value="Cytochrome P450"/>
    <property type="match status" value="1"/>
</dbReference>
<dbReference type="GO" id="GO:0010268">
    <property type="term" value="P:brassinosteroid homeostasis"/>
    <property type="evidence" value="ECO:0007669"/>
    <property type="project" value="TreeGrafter"/>
</dbReference>
<dbReference type="GO" id="GO:0005506">
    <property type="term" value="F:iron ion binding"/>
    <property type="evidence" value="ECO:0007669"/>
    <property type="project" value="InterPro"/>
</dbReference>
<dbReference type="Pfam" id="PF00067">
    <property type="entry name" value="p450"/>
    <property type="match status" value="1"/>
</dbReference>
<name>A0A5B6YW95_DAVIN</name>
<evidence type="ECO:0000256" key="5">
    <source>
        <dbReference type="ARBA" id="ARBA00023002"/>
    </source>
</evidence>
<dbReference type="PANTHER" id="PTHR24286:SF356">
    <property type="entry name" value="ENT-KAURENOIC ACID OXIDASE 2"/>
    <property type="match status" value="1"/>
</dbReference>
<sequence>MDSLFTFASLQSRLMIMDTSLGLWVFTALLGGSFALFGLLKRANEWLYVSTLGDKKHSLPPGDMGWPLIGTMWSFFKAFKYGDPDSFISSFVTRYGNTGIYKALMFGSPSIIVTTPEACKLVLMDEERFGPGWPVSVTKLMGKKGLHNVTIEEHKRLLRLTAAPVRGHETLSGYLDSIKDIVIASLEELSLKEEPIEFLTEMRKVAFKLIMSVLLSGESDPRLEDMEKEYTDLNEGVISTPINLPGFAYHKALKARKKLVEIFQAVFDERIAMRKNNKSNEKRDMLHLLIEAEDVDGGKLSAEEIIDLLIIYLNAGHESSSLTAMWAVMFLEQHPQYFQKAKEEQEEIVRRRPSTEIGLSFKEIREMQYISKVIDETLRVVSPAFVFFREATCDININGYTIPKGWKVLAWIRNVHLDNEYYPNPKEFNPSRWDNHKVKAGTYSPFGGGSRLCPGKDLAKLEVSVFLHYYLLNYKFERVNPGCGMVNLPIKRPTDNCLGRIKKVAP</sequence>
<protein>
    <submittedName>
        <fullName evidence="10">Uncharacterized protein</fullName>
    </submittedName>
</protein>
<gene>
    <name evidence="10" type="ORF">Din_005575</name>
</gene>
<comment type="similarity">
    <text evidence="8">Belongs to the cytochrome P450 family.</text>
</comment>
<dbReference type="InterPro" id="IPR017972">
    <property type="entry name" value="Cyt_P450_CS"/>
</dbReference>
<dbReference type="InterPro" id="IPR001128">
    <property type="entry name" value="Cyt_P450"/>
</dbReference>
<comment type="cofactor">
    <cofactor evidence="7">
        <name>heme</name>
        <dbReference type="ChEBI" id="CHEBI:30413"/>
    </cofactor>
</comment>
<evidence type="ECO:0000256" key="3">
    <source>
        <dbReference type="ARBA" id="ARBA00022723"/>
    </source>
</evidence>
<keyword evidence="6 7" id="KW-0408">Iron</keyword>
<evidence type="ECO:0000256" key="4">
    <source>
        <dbReference type="ARBA" id="ARBA00022989"/>
    </source>
</evidence>
<keyword evidence="3 7" id="KW-0479">Metal-binding</keyword>
<keyword evidence="2 9" id="KW-0812">Transmembrane</keyword>
<dbReference type="AlphaFoldDB" id="A0A5B6YW95"/>
<evidence type="ECO:0000256" key="8">
    <source>
        <dbReference type="RuleBase" id="RU000461"/>
    </source>
</evidence>
<dbReference type="GO" id="GO:0005783">
    <property type="term" value="C:endoplasmic reticulum"/>
    <property type="evidence" value="ECO:0007669"/>
    <property type="project" value="TreeGrafter"/>
</dbReference>
<keyword evidence="5 8" id="KW-0560">Oxidoreductase</keyword>
<dbReference type="CDD" id="cd11043">
    <property type="entry name" value="CYP90-like"/>
    <property type="match status" value="1"/>
</dbReference>
<evidence type="ECO:0000256" key="2">
    <source>
        <dbReference type="ARBA" id="ARBA00022692"/>
    </source>
</evidence>
<dbReference type="SUPFAM" id="SSF48264">
    <property type="entry name" value="Cytochrome P450"/>
    <property type="match status" value="1"/>
</dbReference>
<dbReference type="PANTHER" id="PTHR24286">
    <property type="entry name" value="CYTOCHROME P450 26"/>
    <property type="match status" value="1"/>
</dbReference>
<evidence type="ECO:0000256" key="1">
    <source>
        <dbReference type="ARBA" id="ARBA00004167"/>
    </source>
</evidence>
<proteinExistence type="inferred from homology"/>
<evidence type="ECO:0000256" key="7">
    <source>
        <dbReference type="PIRSR" id="PIRSR602401-1"/>
    </source>
</evidence>
<dbReference type="EMBL" id="GHES01005575">
    <property type="protein sequence ID" value="MPA36134.1"/>
    <property type="molecule type" value="Transcribed_RNA"/>
</dbReference>
<keyword evidence="4 9" id="KW-1133">Transmembrane helix</keyword>
<dbReference type="GO" id="GO:0016020">
    <property type="term" value="C:membrane"/>
    <property type="evidence" value="ECO:0007669"/>
    <property type="project" value="UniProtKB-SubCell"/>
</dbReference>
<evidence type="ECO:0000256" key="6">
    <source>
        <dbReference type="ARBA" id="ARBA00023004"/>
    </source>
</evidence>
<dbReference type="GO" id="GO:0020037">
    <property type="term" value="F:heme binding"/>
    <property type="evidence" value="ECO:0007669"/>
    <property type="project" value="InterPro"/>
</dbReference>
<reference evidence="10" key="1">
    <citation type="submission" date="2019-08" db="EMBL/GenBank/DDBJ databases">
        <title>Reference gene set and small RNA set construction with multiple tissues from Davidia involucrata Baill.</title>
        <authorList>
            <person name="Yang H."/>
            <person name="Zhou C."/>
            <person name="Li G."/>
            <person name="Wang J."/>
            <person name="Gao P."/>
            <person name="Wang M."/>
            <person name="Wang R."/>
            <person name="Zhao Y."/>
        </authorList>
    </citation>
    <scope>NUCLEOTIDE SEQUENCE</scope>
    <source>
        <tissue evidence="10">Mixed with DoveR01_LX</tissue>
    </source>
</reference>
<feature type="transmembrane region" description="Helical" evidence="9">
    <location>
        <begin position="21"/>
        <end position="40"/>
    </location>
</feature>
<dbReference type="PRINTS" id="PR00463">
    <property type="entry name" value="EP450I"/>
</dbReference>